<reference evidence="1" key="1">
    <citation type="journal article" date="2014" name="Int. J. Syst. Evol. Microbiol.">
        <title>Complete genome sequence of Corynebacterium casei LMG S-19264T (=DSM 44701T), isolated from a smear-ripened cheese.</title>
        <authorList>
            <consortium name="US DOE Joint Genome Institute (JGI-PGF)"/>
            <person name="Walter F."/>
            <person name="Albersmeier A."/>
            <person name="Kalinowski J."/>
            <person name="Ruckert C."/>
        </authorList>
    </citation>
    <scope>NUCLEOTIDE SEQUENCE</scope>
    <source>
        <strain evidence="1">CGMCC 1.15178</strain>
    </source>
</reference>
<dbReference type="Proteomes" id="UP000612456">
    <property type="component" value="Unassembled WGS sequence"/>
</dbReference>
<dbReference type="AlphaFoldDB" id="A0A916ZE44"/>
<proteinExistence type="predicted"/>
<accession>A0A916ZE44</accession>
<reference evidence="1" key="2">
    <citation type="submission" date="2020-09" db="EMBL/GenBank/DDBJ databases">
        <authorList>
            <person name="Sun Q."/>
            <person name="Zhou Y."/>
        </authorList>
    </citation>
    <scope>NUCLEOTIDE SEQUENCE</scope>
    <source>
        <strain evidence="1">CGMCC 1.15178</strain>
    </source>
</reference>
<gene>
    <name evidence="1" type="ORF">GCM10010911_54970</name>
</gene>
<sequence>MAAIVTEYRHNSHAEMIIGRLLGEFGYIPQLEVVSLYTDQMPDNDRSRAEADRCGIGIFTSIRETIMAGGQPIDGVIIIGEHGEYPINDKGQKMYPRRWMMEQVLQAIDDQGLHIPIFLDKHMAYDFEDAMWIYREVTKRGLPFLGGSSIPLAPVVPALDLSCLRDVKEIFVTSWLGTESYGFHGMEVLQSLAERRSGGETGVSSIEVLEGDDVWKAMNRGEWPDSMMHQALSTYPSHKEGHPWELVEHPVLFLFNYIDGLKGYVLQLGNYINQWAFSLRTLGGQSYAARHNSDLARPYNHFGTLTRLIEEMVITGRSSVAIERTLLTTGMIDIGMDCLYRKRGRLTPELAICYNSKSR</sequence>
<dbReference type="EMBL" id="BMHP01000004">
    <property type="protein sequence ID" value="GGD89361.1"/>
    <property type="molecule type" value="Genomic_DNA"/>
</dbReference>
<protein>
    <submittedName>
        <fullName evidence="1">Uncharacterized protein</fullName>
    </submittedName>
</protein>
<evidence type="ECO:0000313" key="2">
    <source>
        <dbReference type="Proteomes" id="UP000612456"/>
    </source>
</evidence>
<dbReference type="RefSeq" id="WP_229750568.1">
    <property type="nucleotide sequence ID" value="NZ_BMHP01000004.1"/>
</dbReference>
<organism evidence="1 2">
    <name type="scientific">Paenibacillus nasutitermitis</name>
    <dbReference type="NCBI Taxonomy" id="1652958"/>
    <lineage>
        <taxon>Bacteria</taxon>
        <taxon>Bacillati</taxon>
        <taxon>Bacillota</taxon>
        <taxon>Bacilli</taxon>
        <taxon>Bacillales</taxon>
        <taxon>Paenibacillaceae</taxon>
        <taxon>Paenibacillus</taxon>
    </lineage>
</organism>
<evidence type="ECO:0000313" key="1">
    <source>
        <dbReference type="EMBL" id="GGD89361.1"/>
    </source>
</evidence>
<name>A0A916ZE44_9BACL</name>
<comment type="caution">
    <text evidence="1">The sequence shown here is derived from an EMBL/GenBank/DDBJ whole genome shotgun (WGS) entry which is preliminary data.</text>
</comment>
<keyword evidence="2" id="KW-1185">Reference proteome</keyword>